<dbReference type="AlphaFoldDB" id="A0A381VSW2"/>
<name>A0A381VSW2_9ZZZZ</name>
<proteinExistence type="predicted"/>
<dbReference type="EMBL" id="UINC01009683">
    <property type="protein sequence ID" value="SVA43380.1"/>
    <property type="molecule type" value="Genomic_DNA"/>
</dbReference>
<feature type="region of interest" description="Disordered" evidence="1">
    <location>
        <begin position="66"/>
        <end position="85"/>
    </location>
</feature>
<accession>A0A381VSW2</accession>
<evidence type="ECO:0000256" key="1">
    <source>
        <dbReference type="SAM" id="MobiDB-lite"/>
    </source>
</evidence>
<reference evidence="2" key="1">
    <citation type="submission" date="2018-05" db="EMBL/GenBank/DDBJ databases">
        <authorList>
            <person name="Lanie J.A."/>
            <person name="Ng W.-L."/>
            <person name="Kazmierczak K.M."/>
            <person name="Andrzejewski T.M."/>
            <person name="Davidsen T.M."/>
            <person name="Wayne K.J."/>
            <person name="Tettelin H."/>
            <person name="Glass J.I."/>
            <person name="Rusch D."/>
            <person name="Podicherti R."/>
            <person name="Tsui H.-C.T."/>
            <person name="Winkler M.E."/>
        </authorList>
    </citation>
    <scope>NUCLEOTIDE SEQUENCE</scope>
</reference>
<gene>
    <name evidence="2" type="ORF">METZ01_LOCUS96234</name>
</gene>
<evidence type="ECO:0000313" key="2">
    <source>
        <dbReference type="EMBL" id="SVA43380.1"/>
    </source>
</evidence>
<protein>
    <submittedName>
        <fullName evidence="2">Uncharacterized protein</fullName>
    </submittedName>
</protein>
<sequence length="85" mass="9972">MPTSAQIRARIKQIYHSATRTTVEEDLRQAITLLKKLEGESERARVAVYMDGLSQMRSEWILARRQATRKKAENTRKTKRATRKR</sequence>
<organism evidence="2">
    <name type="scientific">marine metagenome</name>
    <dbReference type="NCBI Taxonomy" id="408172"/>
    <lineage>
        <taxon>unclassified sequences</taxon>
        <taxon>metagenomes</taxon>
        <taxon>ecological metagenomes</taxon>
    </lineage>
</organism>